<evidence type="ECO:0000259" key="2">
    <source>
        <dbReference type="PROSITE" id="PS50994"/>
    </source>
</evidence>
<feature type="compositionally biased region" description="Basic and acidic residues" evidence="1">
    <location>
        <begin position="414"/>
        <end position="424"/>
    </location>
</feature>
<dbReference type="Gene3D" id="3.30.420.10">
    <property type="entry name" value="Ribonuclease H-like superfamily/Ribonuclease H"/>
    <property type="match status" value="1"/>
</dbReference>
<dbReference type="EMBL" id="CAUJNA010000438">
    <property type="protein sequence ID" value="CAJ1377025.1"/>
    <property type="molecule type" value="Genomic_DNA"/>
</dbReference>
<dbReference type="PROSITE" id="PS50994">
    <property type="entry name" value="INTEGRASE"/>
    <property type="match status" value="1"/>
</dbReference>
<gene>
    <name evidence="3" type="ORF">EVOR1521_LOCUS5939</name>
</gene>
<dbReference type="InterPro" id="IPR012337">
    <property type="entry name" value="RNaseH-like_sf"/>
</dbReference>
<feature type="region of interest" description="Disordered" evidence="1">
    <location>
        <begin position="300"/>
        <end position="333"/>
    </location>
</feature>
<dbReference type="PANTHER" id="PTHR37984:SF5">
    <property type="entry name" value="PROTEIN NYNRIN-LIKE"/>
    <property type="match status" value="1"/>
</dbReference>
<dbReference type="GO" id="GO:0003676">
    <property type="term" value="F:nucleic acid binding"/>
    <property type="evidence" value="ECO:0007669"/>
    <property type="project" value="InterPro"/>
</dbReference>
<feature type="non-terminal residue" evidence="3">
    <location>
        <position position="1877"/>
    </location>
</feature>
<dbReference type="InterPro" id="IPR001584">
    <property type="entry name" value="Integrase_cat-core"/>
</dbReference>
<reference evidence="3" key="1">
    <citation type="submission" date="2023-08" db="EMBL/GenBank/DDBJ databases">
        <authorList>
            <person name="Chen Y."/>
            <person name="Shah S."/>
            <person name="Dougan E. K."/>
            <person name="Thang M."/>
            <person name="Chan C."/>
        </authorList>
    </citation>
    <scope>NUCLEOTIDE SEQUENCE</scope>
</reference>
<keyword evidence="4" id="KW-1185">Reference proteome</keyword>
<comment type="caution">
    <text evidence="3">The sequence shown here is derived from an EMBL/GenBank/DDBJ whole genome shotgun (WGS) entry which is preliminary data.</text>
</comment>
<feature type="domain" description="Integrase catalytic" evidence="2">
    <location>
        <begin position="961"/>
        <end position="1131"/>
    </location>
</feature>
<dbReference type="GO" id="GO:0015074">
    <property type="term" value="P:DNA integration"/>
    <property type="evidence" value="ECO:0007669"/>
    <property type="project" value="InterPro"/>
</dbReference>
<feature type="compositionally biased region" description="Basic and acidic residues" evidence="1">
    <location>
        <begin position="369"/>
        <end position="385"/>
    </location>
</feature>
<dbReference type="InterPro" id="IPR036397">
    <property type="entry name" value="RNaseH_sf"/>
</dbReference>
<dbReference type="SUPFAM" id="SSF53098">
    <property type="entry name" value="Ribonuclease H-like"/>
    <property type="match status" value="1"/>
</dbReference>
<evidence type="ECO:0000313" key="4">
    <source>
        <dbReference type="Proteomes" id="UP001178507"/>
    </source>
</evidence>
<name>A0AA36MR11_9DINO</name>
<sequence>GDGGGKGDRGKDKKLNFIVSSGANQSTAFMMSPRRRISIFAGVRCQDFQALVDTAAEDAVCGSEAFASICHAPALEEICKVVDVPTNVAGVNGIIRFTVIQDSEAFQTPPLLPVSYLEAVRAIVNFDTGRILMPYLPSTIPNPQVWLRDKNNRVERVAVLPGWTYGMHLRLIGLFLKIGMVRRAFCSLSFTGMPKFSIDASAPSEAPAVDELRFACLEHCGNPGGIVHVAVAATCSSGHGVPQFAFPFFGHFSRAMDLRRKIDKMACLDSDGDQEKVKKMRTTKCVHVEAVVDYMAKKAQHNAENEEHVKTKNKRNANIQGTPASSKAPEAPQAQKLVVKKGVEYPQFLPAPRSRPEQGDLEVIINRTGKPEVATHKKYNKHETSTGDNVNQKDAADLKTSGPTKDPMQADAQVGKEKVDEDKKTRRPSGLRTARRSKTPNRDNKPEPELYELSSHSSDGIDEDMTAKKLYAKLSRLGYAMTTIMIYLSTTSRTLESIPGHLIGNVVQVYGWQSEQGFWDDIDLYSDNNERHQEVDEWCYVFQQPEHMHSWMTDQEGRVCNLERKEQNYLTAFINQNTNVDVMEVYSPPRLAKRASRLGLRPGASLDLVTGWDFNRADHRQASLDLIRRLRPALVVLSPPCTVFSQLRALTNYKRNQKDVRREEAEGRAHVEHAVRIALIQLSGGRGFVFEHPLLAKSWTTTSLEELKQHPEVKAVALDMCRFGLQTPDSSRTRMMPAKKPTLILTNIQEIADALNRRCQGHHAQHQPLVGDRRANNAAVYPQPFVDEILKALRKHIRASYFPVVELKDRWEFRHNQLICRHFQPRQNLCTLEECKAFDFPVEKFTGKRTTTKTYEDGSTKQSVDDWRFHTNTTTSSSAQRWTGTTAFDLISEVMLPSDYQNRATWISAAAAHPIQNYGLEFYQKNLDEETKKAMINYIRRAKQEILAWTKKYFKCPLCERRKKPGSQRLGHLARAMGFNECIGVDLFFIKERVFLNVVCLGTSLQIVEMINDKTSEQVTAALLRTWFAHYGAPRMLICDQGGEFVGSKFADTLTDLGVIVHYTDVASPWQNGRVERFGGSFKSTLETVIHELTIQTEEEMQMAVAATQVARSRYYDRSGFSPYQRVFGYNPRLPAALLSDDYLDRELHLSQEDTMARSREIRDAAARAWMRAQDNNAVRRADKANTRMTDLKDFKPNETVYVWRENNNFRGWSGPGVVVAISENNRSLWVSLRGYLLKVSKEHLRHATSEENLGVELVKVLSAEMLEGLESGNIRHYRDLEEDDVCPRIEKKLMRILPNFSVARKVRWQISRIPWKWISLTINHNPMNYQHWKWQAQRHLRSNTTLFEVYDQNMETQDGAKWCEDRIRGVWYMKAKSSHAFKLEDSVCFFSNKDKRFYLAKAKESPGQVEFAKLPNSEKQTFRQARAKEFKSLTDSGAITVLSIEESLAFTQAHPEHVLTSRFVDRWKPTEDFAVLPEDFNAADVGSGHTTSVAPKSRWCVVGWKDPMVHQIERSAPTPMTSSMYLFMALTAGRQWSAFVKDAKTAFLQSKPTTRKQKLAVKQPSDEALPGLDSRTGVVEKGYRVNAYDRCVLTLDNKSGIPGHPTEGIIVVEVDDILESGNERHREKMAWLEKKLKFGKIINLQEHPEGTGYAGRRIMQGPDGSFQYTMADYIKNRLKYVRVERKYLKKDASTTCLKEDEIQQLRGVVAAINWIVLKVHHIPEEQVRHLVISDASYDPTGKVKPQHGWIQAITTPQLNRGEVAPVSLMSWKSRRLRRKAGNTLLCESIALSTALGAMEKQVAVWQSFCKSKYDPRETAVEVWIPHNFNPADALTKLKAHMEPMMKLLKSNSLVIEEEDEVLNRGRQGEHRLKSRA</sequence>
<feature type="region of interest" description="Disordered" evidence="1">
    <location>
        <begin position="367"/>
        <end position="459"/>
    </location>
</feature>
<accession>A0AA36MR11</accession>
<feature type="compositionally biased region" description="Basic and acidic residues" evidence="1">
    <location>
        <begin position="301"/>
        <end position="310"/>
    </location>
</feature>
<feature type="compositionally biased region" description="Polar residues" evidence="1">
    <location>
        <begin position="316"/>
        <end position="325"/>
    </location>
</feature>
<evidence type="ECO:0000313" key="3">
    <source>
        <dbReference type="EMBL" id="CAJ1377025.1"/>
    </source>
</evidence>
<dbReference type="PANTHER" id="PTHR37984">
    <property type="entry name" value="PROTEIN CBG26694"/>
    <property type="match status" value="1"/>
</dbReference>
<protein>
    <recommendedName>
        <fullName evidence="2">Integrase catalytic domain-containing protein</fullName>
    </recommendedName>
</protein>
<dbReference type="InterPro" id="IPR050951">
    <property type="entry name" value="Retrovirus_Pol_polyprotein"/>
</dbReference>
<dbReference type="Proteomes" id="UP001178507">
    <property type="component" value="Unassembled WGS sequence"/>
</dbReference>
<organism evidence="3 4">
    <name type="scientific">Effrenium voratum</name>
    <dbReference type="NCBI Taxonomy" id="2562239"/>
    <lineage>
        <taxon>Eukaryota</taxon>
        <taxon>Sar</taxon>
        <taxon>Alveolata</taxon>
        <taxon>Dinophyceae</taxon>
        <taxon>Suessiales</taxon>
        <taxon>Symbiodiniaceae</taxon>
        <taxon>Effrenium</taxon>
    </lineage>
</organism>
<feature type="compositionally biased region" description="Basic residues" evidence="1">
    <location>
        <begin position="425"/>
        <end position="439"/>
    </location>
</feature>
<evidence type="ECO:0000256" key="1">
    <source>
        <dbReference type="SAM" id="MobiDB-lite"/>
    </source>
</evidence>
<proteinExistence type="predicted"/>